<dbReference type="InterPro" id="IPR038371">
    <property type="entry name" value="Cu_polyphenol_OxRdtase_sf"/>
</dbReference>
<evidence type="ECO:0000256" key="1">
    <source>
        <dbReference type="ARBA" id="ARBA00000553"/>
    </source>
</evidence>
<evidence type="ECO:0000256" key="21">
    <source>
        <dbReference type="ARBA" id="ARBA00023198"/>
    </source>
</evidence>
<keyword evidence="34" id="KW-1185">Reference proteome</keyword>
<keyword evidence="22" id="KW-0539">Nucleus</keyword>
<dbReference type="RefSeq" id="XP_018100644.1">
    <property type="nucleotide sequence ID" value="XM_018245155.2"/>
</dbReference>
<gene>
    <name evidence="35 36" type="primary">lacc1.L</name>
    <name evidence="35" type="synonym">c13orf31</name>
    <name evidence="35" type="synonym">lacc1</name>
</gene>
<dbReference type="InterPro" id="IPR003730">
    <property type="entry name" value="Cu_polyphenol_OxRdtase"/>
</dbReference>
<dbReference type="GO" id="GO:0031347">
    <property type="term" value="P:regulation of defense response"/>
    <property type="evidence" value="ECO:0007669"/>
    <property type="project" value="UniProtKB-ARBA"/>
</dbReference>
<dbReference type="CDD" id="cd16833">
    <property type="entry name" value="YfiH"/>
    <property type="match status" value="1"/>
</dbReference>
<dbReference type="GO" id="GO:0006954">
    <property type="term" value="P:inflammatory response"/>
    <property type="evidence" value="ECO:0007669"/>
    <property type="project" value="UniProtKB-KW"/>
</dbReference>
<evidence type="ECO:0000256" key="26">
    <source>
        <dbReference type="ARBA" id="ARBA00051406"/>
    </source>
</evidence>
<evidence type="ECO:0000256" key="30">
    <source>
        <dbReference type="ARBA" id="ARBA00079351"/>
    </source>
</evidence>
<dbReference type="GO" id="GO:0005783">
    <property type="term" value="C:endoplasmic reticulum"/>
    <property type="evidence" value="ECO:0007669"/>
    <property type="project" value="UniProtKB-SubCell"/>
</dbReference>
<evidence type="ECO:0000256" key="29">
    <source>
        <dbReference type="ARBA" id="ARBA00075738"/>
    </source>
</evidence>
<evidence type="ECO:0000256" key="20">
    <source>
        <dbReference type="ARBA" id="ARBA00023140"/>
    </source>
</evidence>
<evidence type="ECO:0000256" key="13">
    <source>
        <dbReference type="ARBA" id="ARBA00022679"/>
    </source>
</evidence>
<dbReference type="OrthoDB" id="10055554at2759"/>
<comment type="similarity">
    <text evidence="6">Belongs to the purine nucleoside phosphorylase YfiH/LACC1 family.</text>
</comment>
<comment type="subcellular location">
    <subcellularLocation>
        <location evidence="5">Cytoplasm</location>
    </subcellularLocation>
    <subcellularLocation>
        <location evidence="3">Endoplasmic reticulum</location>
    </subcellularLocation>
    <subcellularLocation>
        <location evidence="2">Nucleus</location>
    </subcellularLocation>
    <subcellularLocation>
        <location evidence="4">Peroxisome</location>
    </subcellularLocation>
</comment>
<evidence type="ECO:0000256" key="31">
    <source>
        <dbReference type="ARBA" id="ARBA00079781"/>
    </source>
</evidence>
<evidence type="ECO:0000256" key="12">
    <source>
        <dbReference type="ARBA" id="ARBA00022588"/>
    </source>
</evidence>
<evidence type="ECO:0000256" key="18">
    <source>
        <dbReference type="ARBA" id="ARBA00022859"/>
    </source>
</evidence>
<dbReference type="GO" id="GO:0005634">
    <property type="term" value="C:nucleus"/>
    <property type="evidence" value="ECO:0007669"/>
    <property type="project" value="UniProtKB-SubCell"/>
</dbReference>
<dbReference type="SUPFAM" id="SSF64438">
    <property type="entry name" value="CNF1/YfiH-like putative cysteine hydrolases"/>
    <property type="match status" value="1"/>
</dbReference>
<comment type="catalytic activity">
    <reaction evidence="23">
        <text>adenosine + H2O + H(+) = inosine + NH4(+)</text>
        <dbReference type="Rhea" id="RHEA:24408"/>
        <dbReference type="ChEBI" id="CHEBI:15377"/>
        <dbReference type="ChEBI" id="CHEBI:15378"/>
        <dbReference type="ChEBI" id="CHEBI:16335"/>
        <dbReference type="ChEBI" id="CHEBI:17596"/>
        <dbReference type="ChEBI" id="CHEBI:28938"/>
        <dbReference type="EC" id="3.5.4.4"/>
    </reaction>
    <physiologicalReaction direction="left-to-right" evidence="23">
        <dbReference type="Rhea" id="RHEA:24409"/>
    </physiologicalReaction>
</comment>
<keyword evidence="10" id="KW-0963">Cytoplasm</keyword>
<dbReference type="GeneID" id="447033"/>
<dbReference type="GO" id="GO:0045087">
    <property type="term" value="P:innate immune response"/>
    <property type="evidence" value="ECO:0007669"/>
    <property type="project" value="UniProtKB-KW"/>
</dbReference>
<keyword evidence="21" id="KW-0395">Inflammatory response</keyword>
<evidence type="ECO:0000256" key="9">
    <source>
        <dbReference type="ARBA" id="ARBA00012784"/>
    </source>
</evidence>
<dbReference type="AlphaFoldDB" id="A0A8J0UCA6"/>
<evidence type="ECO:0000256" key="10">
    <source>
        <dbReference type="ARBA" id="ARBA00022490"/>
    </source>
</evidence>
<comment type="catalytic activity">
    <reaction evidence="25">
        <text>S-methyl-5'-thioadenosine + phosphate = 5-(methylsulfanyl)-alpha-D-ribose 1-phosphate + adenine</text>
        <dbReference type="Rhea" id="RHEA:11852"/>
        <dbReference type="ChEBI" id="CHEBI:16708"/>
        <dbReference type="ChEBI" id="CHEBI:17509"/>
        <dbReference type="ChEBI" id="CHEBI:43474"/>
        <dbReference type="ChEBI" id="CHEBI:58533"/>
        <dbReference type="EC" id="2.4.2.28"/>
    </reaction>
    <physiologicalReaction direction="left-to-right" evidence="25">
        <dbReference type="Rhea" id="RHEA:11853"/>
    </physiologicalReaction>
</comment>
<evidence type="ECO:0000313" key="35">
    <source>
        <dbReference type="RefSeq" id="XP_018100644.1"/>
    </source>
</evidence>
<dbReference type="InterPro" id="IPR011324">
    <property type="entry name" value="Cytotoxic_necrot_fac-like_cat"/>
</dbReference>
<dbReference type="GO" id="GO:0005507">
    <property type="term" value="F:copper ion binding"/>
    <property type="evidence" value="ECO:0000318"/>
    <property type="project" value="GO_Central"/>
</dbReference>
<dbReference type="EC" id="2.4.2.28" evidence="8"/>
<evidence type="ECO:0000256" key="16">
    <source>
        <dbReference type="ARBA" id="ARBA00022824"/>
    </source>
</evidence>
<evidence type="ECO:0000256" key="22">
    <source>
        <dbReference type="ARBA" id="ARBA00023242"/>
    </source>
</evidence>
<evidence type="ECO:0000256" key="7">
    <source>
        <dbReference type="ARBA" id="ARBA00011886"/>
    </source>
</evidence>
<keyword evidence="20" id="KW-0576">Peroxisome</keyword>
<comment type="catalytic activity">
    <reaction evidence="1">
        <text>inosine + phosphate = alpha-D-ribose 1-phosphate + hypoxanthine</text>
        <dbReference type="Rhea" id="RHEA:27646"/>
        <dbReference type="ChEBI" id="CHEBI:17368"/>
        <dbReference type="ChEBI" id="CHEBI:17596"/>
        <dbReference type="ChEBI" id="CHEBI:43474"/>
        <dbReference type="ChEBI" id="CHEBI:57720"/>
        <dbReference type="EC" id="2.4.2.1"/>
    </reaction>
    <physiologicalReaction direction="left-to-right" evidence="1">
        <dbReference type="Rhea" id="RHEA:27647"/>
    </physiologicalReaction>
</comment>
<accession>A0A8J0UCA6</accession>
<evidence type="ECO:0000256" key="14">
    <source>
        <dbReference type="ARBA" id="ARBA00022723"/>
    </source>
</evidence>
<evidence type="ECO:0000256" key="2">
    <source>
        <dbReference type="ARBA" id="ARBA00004123"/>
    </source>
</evidence>
<evidence type="ECO:0000256" key="11">
    <source>
        <dbReference type="ARBA" id="ARBA00022553"/>
    </source>
</evidence>
<dbReference type="CTD" id="447033"/>
<evidence type="ECO:0000313" key="36">
    <source>
        <dbReference type="Xenbase" id="XB-GENE-989464"/>
    </source>
</evidence>
<keyword evidence="18" id="KW-0391">Immunity</keyword>
<keyword evidence="12" id="KW-0399">Innate immunity</keyword>
<evidence type="ECO:0000256" key="25">
    <source>
        <dbReference type="ARBA" id="ARBA00049893"/>
    </source>
</evidence>
<evidence type="ECO:0000256" key="23">
    <source>
        <dbReference type="ARBA" id="ARBA00047989"/>
    </source>
</evidence>
<name>A0A8J0UCA6_XENLA</name>
<evidence type="ECO:0000256" key="19">
    <source>
        <dbReference type="ARBA" id="ARBA00022990"/>
    </source>
</evidence>
<evidence type="ECO:0000256" key="5">
    <source>
        <dbReference type="ARBA" id="ARBA00004496"/>
    </source>
</evidence>
<dbReference type="Proteomes" id="UP000186698">
    <property type="component" value="Chromosome 2L"/>
</dbReference>
<dbReference type="Pfam" id="PF02578">
    <property type="entry name" value="Cu-oxidase_4"/>
    <property type="match status" value="1"/>
</dbReference>
<keyword evidence="14" id="KW-0479">Metal-binding</keyword>
<dbReference type="AGR" id="Xenbase:XB-GENE-989464"/>
<reference evidence="35" key="1">
    <citation type="submission" date="2025-08" db="UniProtKB">
        <authorList>
            <consortium name="RefSeq"/>
        </authorList>
    </citation>
    <scope>IDENTIFICATION</scope>
    <source>
        <strain evidence="35">J_2021</strain>
        <tissue evidence="35">Erythrocytes</tissue>
    </source>
</reference>
<organism evidence="34 35">
    <name type="scientific">Xenopus laevis</name>
    <name type="common">African clawed frog</name>
    <dbReference type="NCBI Taxonomy" id="8355"/>
    <lineage>
        <taxon>Eukaryota</taxon>
        <taxon>Metazoa</taxon>
        <taxon>Chordata</taxon>
        <taxon>Craniata</taxon>
        <taxon>Vertebrata</taxon>
        <taxon>Euteleostomi</taxon>
        <taxon>Amphibia</taxon>
        <taxon>Batrachia</taxon>
        <taxon>Anura</taxon>
        <taxon>Pipoidea</taxon>
        <taxon>Pipidae</taxon>
        <taxon>Xenopodinae</taxon>
        <taxon>Xenopus</taxon>
        <taxon>Xenopus</taxon>
    </lineage>
</organism>
<dbReference type="GO" id="GO:0016787">
    <property type="term" value="F:hydrolase activity"/>
    <property type="evidence" value="ECO:0007669"/>
    <property type="project" value="UniProtKB-KW"/>
</dbReference>
<keyword evidence="19" id="KW-0007">Acetylation</keyword>
<keyword evidence="15" id="KW-0378">Hydrolase</keyword>
<keyword evidence="13" id="KW-0808">Transferase</keyword>
<comment type="catalytic activity">
    <reaction evidence="26">
        <text>guanosine + phosphate = alpha-D-ribose 1-phosphate + guanine</text>
        <dbReference type="Rhea" id="RHEA:13233"/>
        <dbReference type="ChEBI" id="CHEBI:16235"/>
        <dbReference type="ChEBI" id="CHEBI:16750"/>
        <dbReference type="ChEBI" id="CHEBI:43474"/>
        <dbReference type="ChEBI" id="CHEBI:57720"/>
        <dbReference type="EC" id="2.4.2.1"/>
    </reaction>
    <physiologicalReaction direction="left-to-right" evidence="26">
        <dbReference type="Rhea" id="RHEA:13234"/>
    </physiologicalReaction>
</comment>
<evidence type="ECO:0000256" key="32">
    <source>
        <dbReference type="ARBA" id="ARBA00081352"/>
    </source>
</evidence>
<evidence type="ECO:0000256" key="15">
    <source>
        <dbReference type="ARBA" id="ARBA00022801"/>
    </source>
</evidence>
<evidence type="ECO:0000256" key="17">
    <source>
        <dbReference type="ARBA" id="ARBA00022833"/>
    </source>
</evidence>
<dbReference type="GO" id="GO:0005777">
    <property type="term" value="C:peroxisome"/>
    <property type="evidence" value="ECO:0007669"/>
    <property type="project" value="UniProtKB-SubCell"/>
</dbReference>
<comment type="subunit">
    <text evidence="27">Interacts with FASN. Interacts with SDHA. Interacts with ATF6, EIF2AK3 and ERN1.</text>
</comment>
<evidence type="ECO:0000256" key="28">
    <source>
        <dbReference type="ARBA" id="ARBA00071637"/>
    </source>
</evidence>
<keyword evidence="11" id="KW-0597">Phosphoprotein</keyword>
<evidence type="ECO:0000256" key="24">
    <source>
        <dbReference type="ARBA" id="ARBA00048968"/>
    </source>
</evidence>
<sequence>MQDVIESPAFKGSTKCPAQDLLNAVKSCLIKEMSTAEVVLVDLFDPGYLEYNNNYTEPIKHVLGISEKHYNRNIPFTYLMCFCDSPCSNEAQNLFPGTSIQYLKGLTNGYKIVRDSSMAAILYSIKQDIDALNLNQILVIMPKNRRVQMDIFVECLFTDIYKFTFYPFEIQTEKNSLNCKHGKKQVGDDISCGNLREITVRSIQTHLETLPSLKGDIVILKSYLIPETTFLHGFTTRAGGISYVPTLSSLNLFSSSKRRDPREVVAENFRRLGKVAGFDPKTYSSVKVDHASDVWIMGKSEPDSYDAVVTNKKGVTIAAPGADCIPILFCDPVHKACGAAHSGWKGTLLGVAMATINAMVSEYTSRVEDILVVLGPSVGPCCFTLIQEEAKAFHDIDPQCVREFESPKPYVDIRRTTRILLERGGILPQNIQDDTVTDKSQNVTLCTSCHPDKFFSHVRDGLNFGTQIGFISIIE</sequence>
<dbReference type="GO" id="GO:0017061">
    <property type="term" value="F:S-methyl-5-thioadenosine phosphorylase activity"/>
    <property type="evidence" value="ECO:0007669"/>
    <property type="project" value="UniProtKB-EC"/>
</dbReference>
<comment type="catalytic activity">
    <reaction evidence="24">
        <text>adenosine + phosphate = alpha-D-ribose 1-phosphate + adenine</text>
        <dbReference type="Rhea" id="RHEA:27642"/>
        <dbReference type="ChEBI" id="CHEBI:16335"/>
        <dbReference type="ChEBI" id="CHEBI:16708"/>
        <dbReference type="ChEBI" id="CHEBI:43474"/>
        <dbReference type="ChEBI" id="CHEBI:57720"/>
        <dbReference type="EC" id="2.4.2.1"/>
    </reaction>
    <physiologicalReaction direction="left-to-right" evidence="24">
        <dbReference type="Rhea" id="RHEA:27643"/>
    </physiologicalReaction>
</comment>
<keyword evidence="16" id="KW-0256">Endoplasmic reticulum</keyword>
<dbReference type="Gene3D" id="3.60.140.10">
    <property type="entry name" value="CNF1/YfiH-like putative cysteine hydrolases"/>
    <property type="match status" value="1"/>
</dbReference>
<protein>
    <recommendedName>
        <fullName evidence="28">Purine nucleoside phosphorylase LACC1</fullName>
        <ecNumber evidence="7">2.4.2.1</ecNumber>
        <ecNumber evidence="8">2.4.2.28</ecNumber>
        <ecNumber evidence="9">3.5.4.4</ecNumber>
    </recommendedName>
    <alternativeName>
        <fullName evidence="31">Adenosine deaminase LACC1</fullName>
    </alternativeName>
    <alternativeName>
        <fullName evidence="30">Fatty acid metabolism-immunity nexus</fullName>
    </alternativeName>
    <alternativeName>
        <fullName evidence="29">Guanosine phosphorylase LACC1</fullName>
    </alternativeName>
    <alternativeName>
        <fullName evidence="32">Laccase domain-containing protein 1</fullName>
    </alternativeName>
    <alternativeName>
        <fullName evidence="33">S-methyl-5'-thioadenosine phosphorylase LACC1</fullName>
    </alternativeName>
</protein>
<dbReference type="EC" id="3.5.4.4" evidence="9"/>
<dbReference type="FunFam" id="3.60.140.10:FF:000002">
    <property type="entry name" value="Laccase (multicopper oxidoreductase) domain-containing 1"/>
    <property type="match status" value="1"/>
</dbReference>
<evidence type="ECO:0000256" key="27">
    <source>
        <dbReference type="ARBA" id="ARBA00063955"/>
    </source>
</evidence>
<evidence type="ECO:0000313" key="34">
    <source>
        <dbReference type="Proteomes" id="UP000186698"/>
    </source>
</evidence>
<evidence type="ECO:0000256" key="6">
    <source>
        <dbReference type="ARBA" id="ARBA00007353"/>
    </source>
</evidence>
<evidence type="ECO:0000256" key="3">
    <source>
        <dbReference type="ARBA" id="ARBA00004240"/>
    </source>
</evidence>
<dbReference type="Xenbase" id="XB-GENE-989464">
    <property type="gene designation" value="lacc1.L"/>
</dbReference>
<dbReference type="EC" id="2.4.2.1" evidence="7"/>
<evidence type="ECO:0000256" key="4">
    <source>
        <dbReference type="ARBA" id="ARBA00004275"/>
    </source>
</evidence>
<dbReference type="PANTHER" id="PTHR30616:SF2">
    <property type="entry name" value="PURINE NUCLEOSIDE PHOSPHORYLASE LACC1"/>
    <property type="match status" value="1"/>
</dbReference>
<proteinExistence type="inferred from homology"/>
<dbReference type="PANTHER" id="PTHR30616">
    <property type="entry name" value="UNCHARACTERIZED PROTEIN YFIH"/>
    <property type="match status" value="1"/>
</dbReference>
<keyword evidence="17" id="KW-0862">Zinc</keyword>
<evidence type="ECO:0000256" key="8">
    <source>
        <dbReference type="ARBA" id="ARBA00011976"/>
    </source>
</evidence>
<evidence type="ECO:0000256" key="33">
    <source>
        <dbReference type="ARBA" id="ARBA00081957"/>
    </source>
</evidence>